<reference evidence="2" key="1">
    <citation type="journal article" date="2017" name="Nature">
        <title>The sunflower genome provides insights into oil metabolism, flowering and Asterid evolution.</title>
        <authorList>
            <person name="Badouin H."/>
            <person name="Gouzy J."/>
            <person name="Grassa C.J."/>
            <person name="Murat F."/>
            <person name="Staton S.E."/>
            <person name="Cottret L."/>
            <person name="Lelandais-Briere C."/>
            <person name="Owens G.L."/>
            <person name="Carrere S."/>
            <person name="Mayjonade B."/>
            <person name="Legrand L."/>
            <person name="Gill N."/>
            <person name="Kane N.C."/>
            <person name="Bowers J.E."/>
            <person name="Hubner S."/>
            <person name="Bellec A."/>
            <person name="Berard A."/>
            <person name="Berges H."/>
            <person name="Blanchet N."/>
            <person name="Boniface M.C."/>
            <person name="Brunel D."/>
            <person name="Catrice O."/>
            <person name="Chaidir N."/>
            <person name="Claudel C."/>
            <person name="Donnadieu C."/>
            <person name="Faraut T."/>
            <person name="Fievet G."/>
            <person name="Helmstetter N."/>
            <person name="King M."/>
            <person name="Knapp S.J."/>
            <person name="Lai Z."/>
            <person name="Le Paslier M.C."/>
            <person name="Lippi Y."/>
            <person name="Lorenzon L."/>
            <person name="Mandel J.R."/>
            <person name="Marage G."/>
            <person name="Marchand G."/>
            <person name="Marquand E."/>
            <person name="Bret-Mestries E."/>
            <person name="Morien E."/>
            <person name="Nambeesan S."/>
            <person name="Nguyen T."/>
            <person name="Pegot-Espagnet P."/>
            <person name="Pouilly N."/>
            <person name="Raftis F."/>
            <person name="Sallet E."/>
            <person name="Schiex T."/>
            <person name="Thomas J."/>
            <person name="Vandecasteele C."/>
            <person name="Vares D."/>
            <person name="Vear F."/>
            <person name="Vautrin S."/>
            <person name="Crespi M."/>
            <person name="Mangin B."/>
            <person name="Burke J.M."/>
            <person name="Salse J."/>
            <person name="Munos S."/>
            <person name="Vincourt P."/>
            <person name="Rieseberg L.H."/>
            <person name="Langlade N.B."/>
        </authorList>
    </citation>
    <scope>NUCLEOTIDE SEQUENCE [LARGE SCALE GENOMIC DNA]</scope>
    <source>
        <strain evidence="2">cv. SF193</strain>
    </source>
</reference>
<sequence length="88" mass="10581">MKAFVTPQNNKRIVTLMTRHQPPDTSLPTHFTSKHDPLCRDVHRTIIGHLHHIHQLQSCRILLFFSDLSCWREDDRCFFFFFFLDVNK</sequence>
<keyword evidence="2" id="KW-1185">Reference proteome</keyword>
<dbReference type="Proteomes" id="UP000215914">
    <property type="component" value="Chromosome 1"/>
</dbReference>
<dbReference type="EMBL" id="CM007890">
    <property type="protein sequence ID" value="OTG38500.1"/>
    <property type="molecule type" value="Genomic_DNA"/>
</dbReference>
<evidence type="ECO:0000313" key="2">
    <source>
        <dbReference type="Proteomes" id="UP000215914"/>
    </source>
</evidence>
<accession>A0A251VSC3</accession>
<dbReference type="AlphaFoldDB" id="A0A251VSC3"/>
<organism evidence="1 2">
    <name type="scientific">Helianthus annuus</name>
    <name type="common">Common sunflower</name>
    <dbReference type="NCBI Taxonomy" id="4232"/>
    <lineage>
        <taxon>Eukaryota</taxon>
        <taxon>Viridiplantae</taxon>
        <taxon>Streptophyta</taxon>
        <taxon>Embryophyta</taxon>
        <taxon>Tracheophyta</taxon>
        <taxon>Spermatophyta</taxon>
        <taxon>Magnoliopsida</taxon>
        <taxon>eudicotyledons</taxon>
        <taxon>Gunneridae</taxon>
        <taxon>Pentapetalae</taxon>
        <taxon>asterids</taxon>
        <taxon>campanulids</taxon>
        <taxon>Asterales</taxon>
        <taxon>Asteraceae</taxon>
        <taxon>Asteroideae</taxon>
        <taxon>Heliantheae alliance</taxon>
        <taxon>Heliantheae</taxon>
        <taxon>Helianthus</taxon>
    </lineage>
</organism>
<proteinExistence type="predicted"/>
<gene>
    <name evidence="1" type="ORF">HannXRQ_Chr01g0030381</name>
</gene>
<dbReference type="InParanoid" id="A0A251VSC3"/>
<name>A0A251VSC3_HELAN</name>
<evidence type="ECO:0000313" key="1">
    <source>
        <dbReference type="EMBL" id="OTG38500.1"/>
    </source>
</evidence>
<protein>
    <submittedName>
        <fullName evidence="1">Uncharacterized protein</fullName>
    </submittedName>
</protein>